<keyword evidence="1" id="KW-0472">Membrane</keyword>
<evidence type="ECO:0000313" key="3">
    <source>
        <dbReference type="Proteomes" id="UP001220530"/>
    </source>
</evidence>
<feature type="transmembrane region" description="Helical" evidence="1">
    <location>
        <begin position="31"/>
        <end position="49"/>
    </location>
</feature>
<reference evidence="2 3" key="1">
    <citation type="submission" date="2023-02" db="EMBL/GenBank/DDBJ databases">
        <title>Devosia algicola sp. nov., isolated from the phycosphere of marine algae.</title>
        <authorList>
            <person name="Kim J.M."/>
            <person name="Lee J.K."/>
            <person name="Choi B.J."/>
            <person name="Bayburt H."/>
            <person name="Jeon C.O."/>
        </authorList>
    </citation>
    <scope>NUCLEOTIDE SEQUENCE [LARGE SCALE GENOMIC DNA]</scope>
    <source>
        <strain evidence="2 3">G20-9</strain>
    </source>
</reference>
<protein>
    <submittedName>
        <fullName evidence="2">Nitrate/nitrite transporter NrtS</fullName>
    </submittedName>
</protein>
<proteinExistence type="predicted"/>
<organism evidence="2 3">
    <name type="scientific">Devosia algicola</name>
    <dbReference type="NCBI Taxonomy" id="3026418"/>
    <lineage>
        <taxon>Bacteria</taxon>
        <taxon>Pseudomonadati</taxon>
        <taxon>Pseudomonadota</taxon>
        <taxon>Alphaproteobacteria</taxon>
        <taxon>Hyphomicrobiales</taxon>
        <taxon>Devosiaceae</taxon>
        <taxon>Devosia</taxon>
    </lineage>
</organism>
<evidence type="ECO:0000313" key="2">
    <source>
        <dbReference type="EMBL" id="WDR03500.1"/>
    </source>
</evidence>
<dbReference type="NCBIfam" id="NF038050">
    <property type="entry name" value="NrtS"/>
    <property type="match status" value="1"/>
</dbReference>
<name>A0ABY7YQA6_9HYPH</name>
<dbReference type="InterPro" id="IPR047700">
    <property type="entry name" value="NrtS-like"/>
</dbReference>
<keyword evidence="3" id="KW-1185">Reference proteome</keyword>
<sequence length="57" mass="5824">MVALVVGSLLSVINQGDAVLAGQPINLLKVTPTFAVPFLVATFGAWSVARSIARTAA</sequence>
<gene>
    <name evidence="2" type="primary">nrtS</name>
    <name evidence="2" type="ORF">PSQ19_05220</name>
</gene>
<dbReference type="EMBL" id="CP118246">
    <property type="protein sequence ID" value="WDR03500.1"/>
    <property type="molecule type" value="Genomic_DNA"/>
</dbReference>
<accession>A0ABY7YQA6</accession>
<dbReference type="Proteomes" id="UP001220530">
    <property type="component" value="Chromosome"/>
</dbReference>
<keyword evidence="1" id="KW-1133">Transmembrane helix</keyword>
<evidence type="ECO:0000256" key="1">
    <source>
        <dbReference type="SAM" id="Phobius"/>
    </source>
</evidence>
<keyword evidence="1" id="KW-0812">Transmembrane</keyword>
<dbReference type="RefSeq" id="WP_282219894.1">
    <property type="nucleotide sequence ID" value="NZ_CP118246.1"/>
</dbReference>